<keyword evidence="2" id="KW-0805">Transcription regulation</keyword>
<evidence type="ECO:0000259" key="6">
    <source>
        <dbReference type="PROSITE" id="PS50888"/>
    </source>
</evidence>
<evidence type="ECO:0000313" key="7">
    <source>
        <dbReference type="EMBL" id="KAG6395843.1"/>
    </source>
</evidence>
<evidence type="ECO:0000256" key="1">
    <source>
        <dbReference type="ARBA" id="ARBA00004123"/>
    </source>
</evidence>
<organism evidence="7">
    <name type="scientific">Salvia splendens</name>
    <name type="common">Scarlet sage</name>
    <dbReference type="NCBI Taxonomy" id="180675"/>
    <lineage>
        <taxon>Eukaryota</taxon>
        <taxon>Viridiplantae</taxon>
        <taxon>Streptophyta</taxon>
        <taxon>Embryophyta</taxon>
        <taxon>Tracheophyta</taxon>
        <taxon>Spermatophyta</taxon>
        <taxon>Magnoliopsida</taxon>
        <taxon>eudicotyledons</taxon>
        <taxon>Gunneridae</taxon>
        <taxon>Pentapetalae</taxon>
        <taxon>asterids</taxon>
        <taxon>lamiids</taxon>
        <taxon>Lamiales</taxon>
        <taxon>Lamiaceae</taxon>
        <taxon>Nepetoideae</taxon>
        <taxon>Mentheae</taxon>
        <taxon>Salviinae</taxon>
        <taxon>Salvia</taxon>
        <taxon>Salvia subgen. Calosphace</taxon>
        <taxon>core Calosphace</taxon>
    </lineage>
</organism>
<dbReference type="Gene3D" id="4.10.280.10">
    <property type="entry name" value="Helix-loop-helix DNA-binding domain"/>
    <property type="match status" value="1"/>
</dbReference>
<dbReference type="InterPro" id="IPR045843">
    <property type="entry name" value="IND-like"/>
</dbReference>
<proteinExistence type="predicted"/>
<gene>
    <name evidence="7" type="ORF">SASPL_141972</name>
</gene>
<dbReference type="SUPFAM" id="SSF47459">
    <property type="entry name" value="HLH, helix-loop-helix DNA-binding domain"/>
    <property type="match status" value="1"/>
</dbReference>
<evidence type="ECO:0000313" key="8">
    <source>
        <dbReference type="Proteomes" id="UP000298416"/>
    </source>
</evidence>
<feature type="domain" description="BHLH" evidence="6">
    <location>
        <begin position="125"/>
        <end position="174"/>
    </location>
</feature>
<dbReference type="InterPro" id="IPR036638">
    <property type="entry name" value="HLH_DNA-bd_sf"/>
</dbReference>
<dbReference type="EMBL" id="PNBA02000016">
    <property type="protein sequence ID" value="KAG6395843.1"/>
    <property type="molecule type" value="Genomic_DNA"/>
</dbReference>
<dbReference type="PROSITE" id="PS50888">
    <property type="entry name" value="BHLH"/>
    <property type="match status" value="1"/>
</dbReference>
<keyword evidence="5" id="KW-0539">Nucleus</keyword>
<name>A0A8X8WIZ2_SALSN</name>
<reference evidence="7" key="2">
    <citation type="submission" date="2020-08" db="EMBL/GenBank/DDBJ databases">
        <title>Plant Genome Project.</title>
        <authorList>
            <person name="Zhang R.-G."/>
        </authorList>
    </citation>
    <scope>NUCLEOTIDE SEQUENCE</scope>
    <source>
        <strain evidence="7">Huo1</strain>
        <tissue evidence="7">Leaf</tissue>
    </source>
</reference>
<dbReference type="GO" id="GO:0003700">
    <property type="term" value="F:DNA-binding transcription factor activity"/>
    <property type="evidence" value="ECO:0007669"/>
    <property type="project" value="InterPro"/>
</dbReference>
<dbReference type="PANTHER" id="PTHR45914:SF24">
    <property type="entry name" value="BHLH DOMAIN-CONTAINING PROTEIN"/>
    <property type="match status" value="1"/>
</dbReference>
<dbReference type="CDD" id="cd11393">
    <property type="entry name" value="bHLH_AtbHLH_like"/>
    <property type="match status" value="1"/>
</dbReference>
<keyword evidence="4" id="KW-0804">Transcription</keyword>
<dbReference type="SMART" id="SM00353">
    <property type="entry name" value="HLH"/>
    <property type="match status" value="1"/>
</dbReference>
<dbReference type="GO" id="GO:0005634">
    <property type="term" value="C:nucleus"/>
    <property type="evidence" value="ECO:0007669"/>
    <property type="project" value="UniProtKB-SubCell"/>
</dbReference>
<dbReference type="GO" id="GO:0003677">
    <property type="term" value="F:DNA binding"/>
    <property type="evidence" value="ECO:0007669"/>
    <property type="project" value="UniProtKB-KW"/>
</dbReference>
<evidence type="ECO:0000256" key="3">
    <source>
        <dbReference type="ARBA" id="ARBA00023125"/>
    </source>
</evidence>
<evidence type="ECO:0000256" key="5">
    <source>
        <dbReference type="ARBA" id="ARBA00023242"/>
    </source>
</evidence>
<dbReference type="InterPro" id="IPR045239">
    <property type="entry name" value="bHLH95_bHLH"/>
</dbReference>
<sequence length="239" mass="27449">MALSYFNSNWELDVDPQLQSVFNPDDYLVDPIDAFCNSLLSDDLPFADDGIPFDFDHLNSNYFQHQYNNQPFPPFPKRQKLCHSHPFFAPFQDYSIPEFVLPPPPAFPAAGFTMGSCESVRMKEESLSAQSAAARQRRRRITAKTQELGKLVPGGQKMNTAEMLQSAYKYIKFLHAQVGLLEFLKVNDEEASLEGEEDLFRNLLESSLIQEKLYSTEHCLIPRKLLEKHPIDICWKSDH</sequence>
<protein>
    <recommendedName>
        <fullName evidence="6">BHLH domain-containing protein</fullName>
    </recommendedName>
</protein>
<accession>A0A8X8WIZ2</accession>
<keyword evidence="8" id="KW-1185">Reference proteome</keyword>
<dbReference type="OrthoDB" id="1921534at2759"/>
<dbReference type="Proteomes" id="UP000298416">
    <property type="component" value="Unassembled WGS sequence"/>
</dbReference>
<dbReference type="GO" id="GO:0046983">
    <property type="term" value="F:protein dimerization activity"/>
    <property type="evidence" value="ECO:0007669"/>
    <property type="project" value="InterPro"/>
</dbReference>
<evidence type="ECO:0000256" key="2">
    <source>
        <dbReference type="ARBA" id="ARBA00023015"/>
    </source>
</evidence>
<evidence type="ECO:0000256" key="4">
    <source>
        <dbReference type="ARBA" id="ARBA00023163"/>
    </source>
</evidence>
<dbReference type="AlphaFoldDB" id="A0A8X8WIZ2"/>
<dbReference type="InterPro" id="IPR011598">
    <property type="entry name" value="bHLH_dom"/>
</dbReference>
<comment type="caution">
    <text evidence="7">The sequence shown here is derived from an EMBL/GenBank/DDBJ whole genome shotgun (WGS) entry which is preliminary data.</text>
</comment>
<dbReference type="Pfam" id="PF00010">
    <property type="entry name" value="HLH"/>
    <property type="match status" value="1"/>
</dbReference>
<keyword evidence="3" id="KW-0238">DNA-binding</keyword>
<comment type="subcellular location">
    <subcellularLocation>
        <location evidence="1">Nucleus</location>
    </subcellularLocation>
</comment>
<reference evidence="7" key="1">
    <citation type="submission" date="2018-01" db="EMBL/GenBank/DDBJ databases">
        <authorList>
            <person name="Mao J.F."/>
        </authorList>
    </citation>
    <scope>NUCLEOTIDE SEQUENCE</scope>
    <source>
        <strain evidence="7">Huo1</strain>
        <tissue evidence="7">Leaf</tissue>
    </source>
</reference>
<dbReference type="PANTHER" id="PTHR45914">
    <property type="entry name" value="TRANSCRIPTION FACTOR HEC3-RELATED"/>
    <property type="match status" value="1"/>
</dbReference>